<dbReference type="Gene3D" id="3.40.50.800">
    <property type="entry name" value="Anticodon-binding domain"/>
    <property type="match status" value="1"/>
</dbReference>
<dbReference type="InParanoid" id="D8U602"/>
<dbReference type="PANTHER" id="PTHR43382">
    <property type="entry name" value="PROLYL-TRNA SYNTHETASE"/>
    <property type="match status" value="1"/>
</dbReference>
<dbReference type="NCBIfam" id="TIGR00408">
    <property type="entry name" value="proS_fam_I"/>
    <property type="match status" value="1"/>
</dbReference>
<dbReference type="InterPro" id="IPR017449">
    <property type="entry name" value="Pro-tRNA_synth_II"/>
</dbReference>
<feature type="compositionally biased region" description="Basic and acidic residues" evidence="9">
    <location>
        <begin position="92"/>
        <end position="120"/>
    </location>
</feature>
<evidence type="ECO:0000256" key="8">
    <source>
        <dbReference type="ARBA" id="ARBA00047671"/>
    </source>
</evidence>
<evidence type="ECO:0000256" key="6">
    <source>
        <dbReference type="ARBA" id="ARBA00023146"/>
    </source>
</evidence>
<name>D8U602_VOLCA</name>
<dbReference type="SUPFAM" id="SSF55681">
    <property type="entry name" value="Class II aaRS and biotin synthetases"/>
    <property type="match status" value="1"/>
</dbReference>
<dbReference type="FunCoup" id="D8U602">
    <property type="interactions" value="1217"/>
</dbReference>
<dbReference type="InterPro" id="IPR036621">
    <property type="entry name" value="Anticodon-bd_dom_sf"/>
</dbReference>
<keyword evidence="6" id="KW-0030">Aminoacyl-tRNA synthetase</keyword>
<dbReference type="Proteomes" id="UP000001058">
    <property type="component" value="Unassembled WGS sequence"/>
</dbReference>
<dbReference type="Pfam" id="PF00587">
    <property type="entry name" value="tRNA-synt_2b"/>
    <property type="match status" value="1"/>
</dbReference>
<feature type="region of interest" description="Disordered" evidence="9">
    <location>
        <begin position="59"/>
        <end position="132"/>
    </location>
</feature>
<gene>
    <name evidence="11" type="ORF">VOLCADRAFT_109913</name>
</gene>
<dbReference type="InterPro" id="IPR004154">
    <property type="entry name" value="Anticodon-bd"/>
</dbReference>
<feature type="compositionally biased region" description="Low complexity" evidence="9">
    <location>
        <begin position="60"/>
        <end position="91"/>
    </location>
</feature>
<dbReference type="SMART" id="SM00946">
    <property type="entry name" value="ProRS-C_1"/>
    <property type="match status" value="1"/>
</dbReference>
<dbReference type="CDD" id="cd00862">
    <property type="entry name" value="ProRS_anticodon_zinc"/>
    <property type="match status" value="1"/>
</dbReference>
<dbReference type="Gene3D" id="3.30.110.30">
    <property type="entry name" value="C-terminal domain of ProRS"/>
    <property type="match status" value="1"/>
</dbReference>
<dbReference type="FunFam" id="3.40.50.800:FF:000005">
    <property type="entry name" value="bifunctional glutamate/proline--tRNA ligase"/>
    <property type="match status" value="1"/>
</dbReference>
<keyword evidence="3" id="KW-0547">Nucleotide-binding</keyword>
<dbReference type="FunFam" id="3.30.110.30:FF:000001">
    <property type="entry name" value="Bifunctional glutamate/proline--tRNA ligase"/>
    <property type="match status" value="1"/>
</dbReference>
<dbReference type="InterPro" id="IPR045864">
    <property type="entry name" value="aa-tRNA-synth_II/BPL/LPL"/>
</dbReference>
<dbReference type="GO" id="GO:0004827">
    <property type="term" value="F:proline-tRNA ligase activity"/>
    <property type="evidence" value="ECO:0007669"/>
    <property type="project" value="UniProtKB-EC"/>
</dbReference>
<dbReference type="GO" id="GO:0006433">
    <property type="term" value="P:prolyl-tRNA aminoacylation"/>
    <property type="evidence" value="ECO:0007669"/>
    <property type="project" value="InterPro"/>
</dbReference>
<dbReference type="GO" id="GO:0005737">
    <property type="term" value="C:cytoplasm"/>
    <property type="evidence" value="ECO:0007669"/>
    <property type="project" value="InterPro"/>
</dbReference>
<keyword evidence="12" id="KW-1185">Reference proteome</keyword>
<dbReference type="SUPFAM" id="SSF52954">
    <property type="entry name" value="Class II aaRS ABD-related"/>
    <property type="match status" value="1"/>
</dbReference>
<evidence type="ECO:0000256" key="5">
    <source>
        <dbReference type="ARBA" id="ARBA00022917"/>
    </source>
</evidence>
<dbReference type="InterPro" id="IPR016061">
    <property type="entry name" value="Pro-tRNA_ligase_II_C"/>
</dbReference>
<dbReference type="PROSITE" id="PS50862">
    <property type="entry name" value="AA_TRNA_LIGASE_II"/>
    <property type="match status" value="1"/>
</dbReference>
<evidence type="ECO:0000256" key="7">
    <source>
        <dbReference type="ARBA" id="ARBA00029731"/>
    </source>
</evidence>
<comment type="catalytic activity">
    <reaction evidence="8">
        <text>tRNA(Pro) + L-proline + ATP = L-prolyl-tRNA(Pro) + AMP + diphosphate</text>
        <dbReference type="Rhea" id="RHEA:14305"/>
        <dbReference type="Rhea" id="RHEA-COMP:9700"/>
        <dbReference type="Rhea" id="RHEA-COMP:9702"/>
        <dbReference type="ChEBI" id="CHEBI:30616"/>
        <dbReference type="ChEBI" id="CHEBI:33019"/>
        <dbReference type="ChEBI" id="CHEBI:60039"/>
        <dbReference type="ChEBI" id="CHEBI:78442"/>
        <dbReference type="ChEBI" id="CHEBI:78532"/>
        <dbReference type="ChEBI" id="CHEBI:456215"/>
        <dbReference type="EC" id="6.1.1.15"/>
    </reaction>
</comment>
<evidence type="ECO:0000313" key="11">
    <source>
        <dbReference type="EMBL" id="EFJ44851.1"/>
    </source>
</evidence>
<feature type="domain" description="Aminoacyl-transfer RNA synthetases class-II family profile" evidence="10">
    <location>
        <begin position="171"/>
        <end position="411"/>
    </location>
</feature>
<evidence type="ECO:0000256" key="9">
    <source>
        <dbReference type="SAM" id="MobiDB-lite"/>
    </source>
</evidence>
<dbReference type="STRING" id="3068.D8U602"/>
<dbReference type="InterPro" id="IPR033721">
    <property type="entry name" value="ProRS_core_arch_euk"/>
</dbReference>
<evidence type="ECO:0000313" key="12">
    <source>
        <dbReference type="Proteomes" id="UP000001058"/>
    </source>
</evidence>
<dbReference type="InterPro" id="IPR002314">
    <property type="entry name" value="aa-tRNA-synt_IIb"/>
</dbReference>
<evidence type="ECO:0000256" key="3">
    <source>
        <dbReference type="ARBA" id="ARBA00022741"/>
    </source>
</evidence>
<evidence type="ECO:0000256" key="2">
    <source>
        <dbReference type="ARBA" id="ARBA00022598"/>
    </source>
</evidence>
<dbReference type="SUPFAM" id="SSF64586">
    <property type="entry name" value="C-terminal domain of ProRS"/>
    <property type="match status" value="1"/>
</dbReference>
<dbReference type="AlphaFoldDB" id="D8U602"/>
<dbReference type="PANTHER" id="PTHR43382:SF2">
    <property type="entry name" value="BIFUNCTIONAL GLUTAMATE_PROLINE--TRNA LIGASE"/>
    <property type="match status" value="1"/>
</dbReference>
<dbReference type="eggNOG" id="KOG4163">
    <property type="taxonomic scope" value="Eukaryota"/>
</dbReference>
<dbReference type="CDD" id="cd00778">
    <property type="entry name" value="ProRS_core_arch_euk"/>
    <property type="match status" value="1"/>
</dbReference>
<organism evidence="12">
    <name type="scientific">Volvox carteri f. nagariensis</name>
    <dbReference type="NCBI Taxonomy" id="3068"/>
    <lineage>
        <taxon>Eukaryota</taxon>
        <taxon>Viridiplantae</taxon>
        <taxon>Chlorophyta</taxon>
        <taxon>core chlorophytes</taxon>
        <taxon>Chlorophyceae</taxon>
        <taxon>CS clade</taxon>
        <taxon>Chlamydomonadales</taxon>
        <taxon>Volvocaceae</taxon>
        <taxon>Volvox</taxon>
    </lineage>
</organism>
<keyword evidence="2" id="KW-0436">Ligase</keyword>
<dbReference type="KEGG" id="vcn:VOLCADRAFT_109913"/>
<dbReference type="InterPro" id="IPR002316">
    <property type="entry name" value="Pro-tRNA-ligase_IIa"/>
</dbReference>
<evidence type="ECO:0000256" key="4">
    <source>
        <dbReference type="ARBA" id="ARBA00022840"/>
    </source>
</evidence>
<proteinExistence type="inferred from homology"/>
<dbReference type="EMBL" id="GL378361">
    <property type="protein sequence ID" value="EFJ44851.1"/>
    <property type="molecule type" value="Genomic_DNA"/>
</dbReference>
<dbReference type="RefSeq" id="XP_002954134.1">
    <property type="nucleotide sequence ID" value="XM_002954088.1"/>
</dbReference>
<dbReference type="EC" id="6.1.1.15" evidence="1"/>
<dbReference type="InterPro" id="IPR006195">
    <property type="entry name" value="aa-tRNA-synth_II"/>
</dbReference>
<evidence type="ECO:0000256" key="1">
    <source>
        <dbReference type="ARBA" id="ARBA00012831"/>
    </source>
</evidence>
<dbReference type="InterPro" id="IPR004499">
    <property type="entry name" value="Pro-tRNA-ligase_IIa_arc-type"/>
</dbReference>
<dbReference type="GO" id="GO:0017101">
    <property type="term" value="C:aminoacyl-tRNA synthetase multienzyme complex"/>
    <property type="evidence" value="ECO:0007669"/>
    <property type="project" value="TreeGrafter"/>
</dbReference>
<evidence type="ECO:0000259" key="10">
    <source>
        <dbReference type="PROSITE" id="PS50862"/>
    </source>
</evidence>
<dbReference type="FunFam" id="3.30.930.10:FF:000007">
    <property type="entry name" value="Bifunctional glutamate/proline--tRNA ligase"/>
    <property type="match status" value="1"/>
</dbReference>
<keyword evidence="4" id="KW-0067">ATP-binding</keyword>
<accession>D8U602</accession>
<dbReference type="PRINTS" id="PR01046">
    <property type="entry name" value="TRNASYNTHPRO"/>
</dbReference>
<sequence length="618" mass="69347">MLTRLCLLGSKRFLGAYPSTAPFHCLGFAFNNSFELKSFRCIGLPVTLTELQQRYTMASTEETVPAAEPTPAAEPAAEPTPAADAAPAAGAPKEKKEKAPKEKKEKPKKEPKQEQGDGKKAAAGGGDAKGLGLKNSKKDNFGEWYSELVVASELISYYEVSGCYILRPWAYAMWEMVQGWFDKRIKQLGVQNSYFPLFITEDVLNKEKDHVEGFAPEVAWVTKCGNSTMEKPIAIRPTSETVMYPYFAQWIRSHRDLPLRLNQWTNVVRWEFKYPTPFIRSREFLWQEGHTAFATQEEAAREVLDILELYRGVYEDMLAVPVTKGKKSKKEQFAGAFYTTTVEAYIPETGRGIQGATSHCLGQNFSKMFGIQFEDDDRQKQYVWQNSWGLTTRSLGVMIMTHADDKGLVLPPRVAPKQVVIIPIPKASTTPETVQAMMEKVTELAEALEKAGVRVVTDTRVNYTPGWKYNHWELKGLPLRMELGPKDMENSVVVLARRDTGAKEAVPWTDVAARVPALLETIQADMFAAAKARTANCTEVCHSFEEFMTALNNKHMALTPWADEEEIEEEVKKKSTTPDAMGAKTLCLPFEAPPLPEGTKCFYSGKPAKNWALWGRSY</sequence>
<dbReference type="GeneID" id="9625995"/>
<dbReference type="Gene3D" id="3.30.930.10">
    <property type="entry name" value="Bira Bifunctional Protein, Domain 2"/>
    <property type="match status" value="1"/>
</dbReference>
<keyword evidence="5" id="KW-0648">Protein biosynthesis</keyword>
<dbReference type="OrthoDB" id="1350766at2759"/>
<dbReference type="HAMAP" id="MF_01571">
    <property type="entry name" value="Pro_tRNA_synth_type3"/>
    <property type="match status" value="1"/>
</dbReference>
<reference evidence="11 12" key="1">
    <citation type="journal article" date="2010" name="Science">
        <title>Genomic analysis of organismal complexity in the multicellular green alga Volvox carteri.</title>
        <authorList>
            <person name="Prochnik S.E."/>
            <person name="Umen J."/>
            <person name="Nedelcu A.M."/>
            <person name="Hallmann A."/>
            <person name="Miller S.M."/>
            <person name="Nishii I."/>
            <person name="Ferris P."/>
            <person name="Kuo A."/>
            <person name="Mitros T."/>
            <person name="Fritz-Laylin L.K."/>
            <person name="Hellsten U."/>
            <person name="Chapman J."/>
            <person name="Simakov O."/>
            <person name="Rensing S.A."/>
            <person name="Terry A."/>
            <person name="Pangilinan J."/>
            <person name="Kapitonov V."/>
            <person name="Jurka J."/>
            <person name="Salamov A."/>
            <person name="Shapiro H."/>
            <person name="Schmutz J."/>
            <person name="Grimwood J."/>
            <person name="Lindquist E."/>
            <person name="Lucas S."/>
            <person name="Grigoriev I.V."/>
            <person name="Schmitt R."/>
            <person name="Kirk D."/>
            <person name="Rokhsar D.S."/>
        </authorList>
    </citation>
    <scope>NUCLEOTIDE SEQUENCE [LARGE SCALE GENOMIC DNA]</scope>
    <source>
        <strain evidence="12">f. Nagariensis / Eve</strain>
    </source>
</reference>
<dbReference type="GO" id="GO:0005524">
    <property type="term" value="F:ATP binding"/>
    <property type="evidence" value="ECO:0007669"/>
    <property type="project" value="UniProtKB-KW"/>
</dbReference>
<dbReference type="Pfam" id="PF09180">
    <property type="entry name" value="ProRS-C_1"/>
    <property type="match status" value="1"/>
</dbReference>
<protein>
    <recommendedName>
        <fullName evidence="1">proline--tRNA ligase</fullName>
        <ecNumber evidence="1">6.1.1.15</ecNumber>
    </recommendedName>
    <alternativeName>
        <fullName evidence="7">Prolyl-tRNA synthetase</fullName>
    </alternativeName>
</protein>
<dbReference type="Pfam" id="PF03129">
    <property type="entry name" value="HGTP_anticodon"/>
    <property type="match status" value="1"/>
</dbReference>